<feature type="compositionally biased region" description="Low complexity" evidence="1">
    <location>
        <begin position="322"/>
        <end position="332"/>
    </location>
</feature>
<evidence type="ECO:0000313" key="2">
    <source>
        <dbReference type="EMBL" id="KAL2038080.1"/>
    </source>
</evidence>
<feature type="compositionally biased region" description="Basic and acidic residues" evidence="1">
    <location>
        <begin position="125"/>
        <end position="155"/>
    </location>
</feature>
<accession>A0ABR3ZY08</accession>
<feature type="compositionally biased region" description="Basic and acidic residues" evidence="1">
    <location>
        <begin position="169"/>
        <end position="184"/>
    </location>
</feature>
<reference evidence="2 3" key="1">
    <citation type="submission" date="2024-09" db="EMBL/GenBank/DDBJ databases">
        <title>Rethinking Asexuality: The Enigmatic Case of Functional Sexual Genes in Lepraria (Stereocaulaceae).</title>
        <authorList>
            <person name="Doellman M."/>
            <person name="Sun Y."/>
            <person name="Barcenas-Pena A."/>
            <person name="Lumbsch H.T."/>
            <person name="Grewe F."/>
        </authorList>
    </citation>
    <scope>NUCLEOTIDE SEQUENCE [LARGE SCALE GENOMIC DNA]</scope>
    <source>
        <strain evidence="2 3">Mercado 3170</strain>
    </source>
</reference>
<proteinExistence type="predicted"/>
<name>A0ABR3ZY08_9LECA</name>
<organism evidence="2 3">
    <name type="scientific">Stereocaulon virgatum</name>
    <dbReference type="NCBI Taxonomy" id="373712"/>
    <lineage>
        <taxon>Eukaryota</taxon>
        <taxon>Fungi</taxon>
        <taxon>Dikarya</taxon>
        <taxon>Ascomycota</taxon>
        <taxon>Pezizomycotina</taxon>
        <taxon>Lecanoromycetes</taxon>
        <taxon>OSLEUM clade</taxon>
        <taxon>Lecanoromycetidae</taxon>
        <taxon>Lecanorales</taxon>
        <taxon>Lecanorineae</taxon>
        <taxon>Stereocaulaceae</taxon>
        <taxon>Stereocaulon</taxon>
    </lineage>
</organism>
<feature type="region of interest" description="Disordered" evidence="1">
    <location>
        <begin position="73"/>
        <end position="405"/>
    </location>
</feature>
<evidence type="ECO:0000256" key="1">
    <source>
        <dbReference type="SAM" id="MobiDB-lite"/>
    </source>
</evidence>
<keyword evidence="3" id="KW-1185">Reference proteome</keyword>
<protein>
    <submittedName>
        <fullName evidence="2">Uncharacterized protein</fullName>
    </submittedName>
</protein>
<dbReference type="Proteomes" id="UP001590950">
    <property type="component" value="Unassembled WGS sequence"/>
</dbReference>
<dbReference type="EMBL" id="JBEFKJ010000035">
    <property type="protein sequence ID" value="KAL2038080.1"/>
    <property type="molecule type" value="Genomic_DNA"/>
</dbReference>
<gene>
    <name evidence="2" type="ORF">N7G274_009300</name>
</gene>
<feature type="compositionally biased region" description="Basic and acidic residues" evidence="1">
    <location>
        <begin position="228"/>
        <end position="242"/>
    </location>
</feature>
<sequence>MPEEEEKSTRSVNRKSRIANYLNHLNQAEQDAEKATYEADEPFAKHKEWEKFVRIAISTQILERGKKGDRVRITDRQGKEIFSAENDKGHVSGPKHKDDGFHRAVRNMDERAREHGAAHGKRHHGTEARRRRREPEVNADEDRREQGENKDEPGVRRRRHQNEGIADANAREHTTRDRHQREAEGFVYGSPLPRSALRQGVRDLSPNRQPDLEARVPRSQATNSVNSRTEHRPASYRADLRPSDNPIRPHSRAHSRASSRNAEQPLRNPPQHENSQTLAHEIILTPPPPSTIEIPAQPPTASRHPQQPATVTDQDSRRTHSRGSTRSSSGSSQASPHAADVASSRHSNRRPNHLRSVSQEPANLDRHEVSREGNVAEGSGHRRRRSRRRDTSRASSMQIGQPPLL</sequence>
<feature type="compositionally biased region" description="Basic residues" evidence="1">
    <location>
        <begin position="381"/>
        <end position="390"/>
    </location>
</feature>
<comment type="caution">
    <text evidence="2">The sequence shown here is derived from an EMBL/GenBank/DDBJ whole genome shotgun (WGS) entry which is preliminary data.</text>
</comment>
<feature type="compositionally biased region" description="Polar residues" evidence="1">
    <location>
        <begin position="299"/>
        <end position="313"/>
    </location>
</feature>
<evidence type="ECO:0000313" key="3">
    <source>
        <dbReference type="Proteomes" id="UP001590950"/>
    </source>
</evidence>
<feature type="compositionally biased region" description="Basic and acidic residues" evidence="1">
    <location>
        <begin position="85"/>
        <end position="117"/>
    </location>
</feature>